<evidence type="ECO:0000256" key="4">
    <source>
        <dbReference type="ARBA" id="ARBA00022490"/>
    </source>
</evidence>
<dbReference type="GO" id="GO:0009507">
    <property type="term" value="C:chloroplast"/>
    <property type="evidence" value="ECO:0007669"/>
    <property type="project" value="TreeGrafter"/>
</dbReference>
<evidence type="ECO:0000313" key="7">
    <source>
        <dbReference type="EMBL" id="KAF6139374.1"/>
    </source>
</evidence>
<comment type="similarity">
    <text evidence="2">Belongs to the dienelactone hydrolase family.</text>
</comment>
<dbReference type="Gene3D" id="3.40.50.1820">
    <property type="entry name" value="alpha/beta hydrolase"/>
    <property type="match status" value="1"/>
</dbReference>
<dbReference type="Pfam" id="PF01738">
    <property type="entry name" value="DLH"/>
    <property type="match status" value="1"/>
</dbReference>
<accession>A0A7J7LA16</accession>
<dbReference type="PANTHER" id="PTHR46812:SF1">
    <property type="entry name" value="CARBOXYMETHYLENEBUTENOLIDASE HOMOLOG"/>
    <property type="match status" value="1"/>
</dbReference>
<dbReference type="Proteomes" id="UP000541444">
    <property type="component" value="Unassembled WGS sequence"/>
</dbReference>
<proteinExistence type="inferred from homology"/>
<sequence>MISTRDRLKQTKEKLVSPLKIYRKPNSKKNDDLEMGDPNERLTVLETTVSALTSTVGELVEQLRLTNLAKASTSVKRRGRSKKKGVMEAIGIKGKYLKSDKENDKIKSGYKSTWKHEHKGEAKGEGSSSKEFHCNHCKASGHIFDYCWKLHPELRPKEEKSKKDRYALATERKCNASRRRCSYVRRGMTCKVFFSQVKIEDGLDDEACELVNGVELILGEDTDCIRAYLFKAAKNNNGKGILLLSDVLGFEDSSTRDFAYRVACNGYNVLVPDLFRGNPWRKNRPQSEYEDWRAGHPSARVANDINTSAKWLVDEFIAAKISNKLGIIGFCYGGGRLLEILAQEDQRQYFNVGVCFYGTRMDPSLAPSVQSPILFVTGDSDPLCPVGALQDMEKSIGRGSRVVVFKDRGHGFVHRPQSSEEDADADEAFSIMRNWLHDGLLLNKI</sequence>
<organism evidence="7 8">
    <name type="scientific">Kingdonia uniflora</name>
    <dbReference type="NCBI Taxonomy" id="39325"/>
    <lineage>
        <taxon>Eukaryota</taxon>
        <taxon>Viridiplantae</taxon>
        <taxon>Streptophyta</taxon>
        <taxon>Embryophyta</taxon>
        <taxon>Tracheophyta</taxon>
        <taxon>Spermatophyta</taxon>
        <taxon>Magnoliopsida</taxon>
        <taxon>Ranunculales</taxon>
        <taxon>Circaeasteraceae</taxon>
        <taxon>Kingdonia</taxon>
    </lineage>
</organism>
<evidence type="ECO:0000256" key="3">
    <source>
        <dbReference type="ARBA" id="ARBA00014180"/>
    </source>
</evidence>
<evidence type="ECO:0000256" key="1">
    <source>
        <dbReference type="ARBA" id="ARBA00004514"/>
    </source>
</evidence>
<dbReference type="InterPro" id="IPR029058">
    <property type="entry name" value="AB_hydrolase_fold"/>
</dbReference>
<comment type="caution">
    <text evidence="7">The sequence shown here is derived from an EMBL/GenBank/DDBJ whole genome shotgun (WGS) entry which is preliminary data.</text>
</comment>
<keyword evidence="5" id="KW-0378">Hydrolase</keyword>
<gene>
    <name evidence="7" type="ORF">GIB67_026216</name>
</gene>
<dbReference type="SUPFAM" id="SSF53474">
    <property type="entry name" value="alpha/beta-Hydrolases"/>
    <property type="match status" value="1"/>
</dbReference>
<dbReference type="PANTHER" id="PTHR46812">
    <property type="entry name" value="CARBOXYMETHYLENEBUTENOLIDASE HOMOLOG"/>
    <property type="match status" value="1"/>
</dbReference>
<evidence type="ECO:0000259" key="6">
    <source>
        <dbReference type="Pfam" id="PF01738"/>
    </source>
</evidence>
<protein>
    <recommendedName>
        <fullName evidence="3">Carboxymethylenebutenolidase homolog</fullName>
    </recommendedName>
</protein>
<evidence type="ECO:0000256" key="5">
    <source>
        <dbReference type="ARBA" id="ARBA00022801"/>
    </source>
</evidence>
<evidence type="ECO:0000313" key="8">
    <source>
        <dbReference type="Proteomes" id="UP000541444"/>
    </source>
</evidence>
<comment type="subcellular location">
    <subcellularLocation>
        <location evidence="1">Cytoplasm</location>
        <location evidence="1">Cytosol</location>
    </subcellularLocation>
</comment>
<dbReference type="InterPro" id="IPR002925">
    <property type="entry name" value="Dienelactn_hydro"/>
</dbReference>
<keyword evidence="4" id="KW-0963">Cytoplasm</keyword>
<dbReference type="GO" id="GO:0016787">
    <property type="term" value="F:hydrolase activity"/>
    <property type="evidence" value="ECO:0007669"/>
    <property type="project" value="UniProtKB-KW"/>
</dbReference>
<dbReference type="AlphaFoldDB" id="A0A7J7LA16"/>
<reference evidence="7 8" key="1">
    <citation type="journal article" date="2020" name="IScience">
        <title>Genome Sequencing of the Endangered Kingdonia uniflora (Circaeasteraceae, Ranunculales) Reveals Potential Mechanisms of Evolutionary Specialization.</title>
        <authorList>
            <person name="Sun Y."/>
            <person name="Deng T."/>
            <person name="Zhang A."/>
            <person name="Moore M.J."/>
            <person name="Landis J.B."/>
            <person name="Lin N."/>
            <person name="Zhang H."/>
            <person name="Zhang X."/>
            <person name="Huang J."/>
            <person name="Zhang X."/>
            <person name="Sun H."/>
            <person name="Wang H."/>
        </authorList>
    </citation>
    <scope>NUCLEOTIDE SEQUENCE [LARGE SCALE GENOMIC DNA]</scope>
    <source>
        <strain evidence="7">TB1705</strain>
        <tissue evidence="7">Leaf</tissue>
    </source>
</reference>
<dbReference type="EMBL" id="JACGCM010002493">
    <property type="protein sequence ID" value="KAF6139374.1"/>
    <property type="molecule type" value="Genomic_DNA"/>
</dbReference>
<dbReference type="OrthoDB" id="17560at2759"/>
<evidence type="ECO:0000256" key="2">
    <source>
        <dbReference type="ARBA" id="ARBA00008456"/>
    </source>
</evidence>
<feature type="domain" description="Dienelactone hydrolase" evidence="6">
    <location>
        <begin position="225"/>
        <end position="437"/>
    </location>
</feature>
<name>A0A7J7LA16_9MAGN</name>
<keyword evidence="8" id="KW-1185">Reference proteome</keyword>
<dbReference type="InterPro" id="IPR042946">
    <property type="entry name" value="CMBL"/>
</dbReference>
<dbReference type="GO" id="GO:0005829">
    <property type="term" value="C:cytosol"/>
    <property type="evidence" value="ECO:0007669"/>
    <property type="project" value="UniProtKB-SubCell"/>
</dbReference>